<protein>
    <submittedName>
        <fullName evidence="2">GATA-type domain-containing protein</fullName>
    </submittedName>
</protein>
<evidence type="ECO:0000313" key="2">
    <source>
        <dbReference type="WBParaSite" id="Hba_15613"/>
    </source>
</evidence>
<dbReference type="AlphaFoldDB" id="A0A1I7XD99"/>
<sequence length="59" mass="6665">MLQVSFDSAVPTLSYNFKSCTQCNHPPARTRSKKLAIAKKLCATRVALHRTYVIMILLQ</sequence>
<dbReference type="Proteomes" id="UP000095283">
    <property type="component" value="Unplaced"/>
</dbReference>
<evidence type="ECO:0000313" key="1">
    <source>
        <dbReference type="Proteomes" id="UP000095283"/>
    </source>
</evidence>
<keyword evidence="1" id="KW-1185">Reference proteome</keyword>
<organism evidence="1 2">
    <name type="scientific">Heterorhabditis bacteriophora</name>
    <name type="common">Entomopathogenic nematode worm</name>
    <dbReference type="NCBI Taxonomy" id="37862"/>
    <lineage>
        <taxon>Eukaryota</taxon>
        <taxon>Metazoa</taxon>
        <taxon>Ecdysozoa</taxon>
        <taxon>Nematoda</taxon>
        <taxon>Chromadorea</taxon>
        <taxon>Rhabditida</taxon>
        <taxon>Rhabditina</taxon>
        <taxon>Rhabditomorpha</taxon>
        <taxon>Strongyloidea</taxon>
        <taxon>Heterorhabditidae</taxon>
        <taxon>Heterorhabditis</taxon>
    </lineage>
</organism>
<reference evidence="2" key="1">
    <citation type="submission" date="2016-11" db="UniProtKB">
        <authorList>
            <consortium name="WormBaseParasite"/>
        </authorList>
    </citation>
    <scope>IDENTIFICATION</scope>
</reference>
<proteinExistence type="predicted"/>
<name>A0A1I7XD99_HETBA</name>
<dbReference type="WBParaSite" id="Hba_15613">
    <property type="protein sequence ID" value="Hba_15613"/>
    <property type="gene ID" value="Hba_15613"/>
</dbReference>
<accession>A0A1I7XD99</accession>